<name>A0A4Y2DXT7_ARAVE</name>
<dbReference type="EMBL" id="BGPR01000442">
    <property type="protein sequence ID" value="GBM20454.1"/>
    <property type="molecule type" value="Genomic_DNA"/>
</dbReference>
<keyword evidence="2" id="KW-1185">Reference proteome</keyword>
<organism evidence="1 2">
    <name type="scientific">Araneus ventricosus</name>
    <name type="common">Orbweaver spider</name>
    <name type="synonym">Epeira ventricosa</name>
    <dbReference type="NCBI Taxonomy" id="182803"/>
    <lineage>
        <taxon>Eukaryota</taxon>
        <taxon>Metazoa</taxon>
        <taxon>Ecdysozoa</taxon>
        <taxon>Arthropoda</taxon>
        <taxon>Chelicerata</taxon>
        <taxon>Arachnida</taxon>
        <taxon>Araneae</taxon>
        <taxon>Araneomorphae</taxon>
        <taxon>Entelegynae</taxon>
        <taxon>Araneoidea</taxon>
        <taxon>Araneidae</taxon>
        <taxon>Araneus</taxon>
    </lineage>
</organism>
<accession>A0A4Y2DXT7</accession>
<evidence type="ECO:0000313" key="2">
    <source>
        <dbReference type="Proteomes" id="UP000499080"/>
    </source>
</evidence>
<dbReference type="AlphaFoldDB" id="A0A4Y2DXT7"/>
<comment type="caution">
    <text evidence="1">The sequence shown here is derived from an EMBL/GenBank/DDBJ whole genome shotgun (WGS) entry which is preliminary data.</text>
</comment>
<evidence type="ECO:0000313" key="1">
    <source>
        <dbReference type="EMBL" id="GBM20454.1"/>
    </source>
</evidence>
<protein>
    <submittedName>
        <fullName evidence="1">Uncharacterized protein</fullName>
    </submittedName>
</protein>
<dbReference type="Proteomes" id="UP000499080">
    <property type="component" value="Unassembled WGS sequence"/>
</dbReference>
<sequence>MGAFFFSFCECEATHAVKQTNFFPICNSFSLVILMSRFEAKLVGMDFVILHHGQMTRTVPELARPLQTTPAGGRSTPTYDLTCSKPNAPRMFSELGFRTWNNSGFAASTLPLGHCYRDSIQRSNHETFHSMVQD</sequence>
<proteinExistence type="predicted"/>
<reference evidence="1 2" key="1">
    <citation type="journal article" date="2019" name="Sci. Rep.">
        <title>Orb-weaving spider Araneus ventricosus genome elucidates the spidroin gene catalogue.</title>
        <authorList>
            <person name="Kono N."/>
            <person name="Nakamura H."/>
            <person name="Ohtoshi R."/>
            <person name="Moran D.A.P."/>
            <person name="Shinohara A."/>
            <person name="Yoshida Y."/>
            <person name="Fujiwara M."/>
            <person name="Mori M."/>
            <person name="Tomita M."/>
            <person name="Arakawa K."/>
        </authorList>
    </citation>
    <scope>NUCLEOTIDE SEQUENCE [LARGE SCALE GENOMIC DNA]</scope>
</reference>
<gene>
    <name evidence="1" type="ORF">AVEN_5543_1</name>
</gene>